<feature type="region of interest" description="Disordered" evidence="1">
    <location>
        <begin position="141"/>
        <end position="189"/>
    </location>
</feature>
<dbReference type="EMBL" id="CM001886">
    <property type="protein sequence ID" value="EOY16471.1"/>
    <property type="molecule type" value="Genomic_DNA"/>
</dbReference>
<dbReference type="eggNOG" id="KOG1075">
    <property type="taxonomic scope" value="Eukaryota"/>
</dbReference>
<dbReference type="HOGENOM" id="CLU_1436801_0_0_1"/>
<dbReference type="AlphaFoldDB" id="A0A061FHB7"/>
<evidence type="ECO:0000256" key="1">
    <source>
        <dbReference type="SAM" id="MobiDB-lite"/>
    </source>
</evidence>
<dbReference type="InParanoid" id="A0A061FHB7"/>
<protein>
    <submittedName>
        <fullName evidence="2">Uncharacterized protein</fullName>
    </submittedName>
</protein>
<organism evidence="2 3">
    <name type="scientific">Theobroma cacao</name>
    <name type="common">Cacao</name>
    <name type="synonym">Cocoa</name>
    <dbReference type="NCBI Taxonomy" id="3641"/>
    <lineage>
        <taxon>Eukaryota</taxon>
        <taxon>Viridiplantae</taxon>
        <taxon>Streptophyta</taxon>
        <taxon>Embryophyta</taxon>
        <taxon>Tracheophyta</taxon>
        <taxon>Spermatophyta</taxon>
        <taxon>Magnoliopsida</taxon>
        <taxon>eudicotyledons</taxon>
        <taxon>Gunneridae</taxon>
        <taxon>Pentapetalae</taxon>
        <taxon>rosids</taxon>
        <taxon>malvids</taxon>
        <taxon>Malvales</taxon>
        <taxon>Malvaceae</taxon>
        <taxon>Byttnerioideae</taxon>
        <taxon>Theobroma</taxon>
    </lineage>
</organism>
<reference evidence="2 3" key="1">
    <citation type="journal article" date="2013" name="Genome Biol.">
        <title>The genome sequence of the most widely cultivated cacao type and its use to identify candidate genes regulating pod color.</title>
        <authorList>
            <person name="Motamayor J.C."/>
            <person name="Mockaitis K."/>
            <person name="Schmutz J."/>
            <person name="Haiminen N."/>
            <person name="Iii D.L."/>
            <person name="Cornejo O."/>
            <person name="Findley S.D."/>
            <person name="Zheng P."/>
            <person name="Utro F."/>
            <person name="Royaert S."/>
            <person name="Saski C."/>
            <person name="Jenkins J."/>
            <person name="Podicheti R."/>
            <person name="Zhao M."/>
            <person name="Scheffler B.E."/>
            <person name="Stack J.C."/>
            <person name="Feltus F.A."/>
            <person name="Mustiga G.M."/>
            <person name="Amores F."/>
            <person name="Phillips W."/>
            <person name="Marelli J.P."/>
            <person name="May G.D."/>
            <person name="Shapiro H."/>
            <person name="Ma J."/>
            <person name="Bustamante C.D."/>
            <person name="Schnell R.J."/>
            <person name="Main D."/>
            <person name="Gilbert D."/>
            <person name="Parida L."/>
            <person name="Kuhn D.N."/>
        </authorList>
    </citation>
    <scope>NUCLEOTIDE SEQUENCE [LARGE SCALE GENOMIC DNA]</scope>
    <source>
        <strain evidence="3">cv. Matina 1-6</strain>
    </source>
</reference>
<dbReference type="Proteomes" id="UP000026915">
    <property type="component" value="Chromosome 8"/>
</dbReference>
<keyword evidence="3" id="KW-1185">Reference proteome</keyword>
<dbReference type="PANTHER" id="PTHR31286:SF99">
    <property type="entry name" value="DUF4283 DOMAIN-CONTAINING PROTEIN"/>
    <property type="match status" value="1"/>
</dbReference>
<name>A0A061FHB7_THECC</name>
<evidence type="ECO:0000313" key="2">
    <source>
        <dbReference type="EMBL" id="EOY16471.1"/>
    </source>
</evidence>
<sequence length="189" mass="21646">MIQGHNLMVRPWYPPEFQDLFVAAAWVKFQGMPFHLYHESVLKQIASLLGKLLKIDYNMSSEKRGKFSRIAIELDLSKPLLPRVYSHVKETRPKQTFELTDVIWDDENMEKTQSQSFPFGPWMLGPWLTLTKSSSQKVIERDKTSGKESDIQKIVEMGPSVPVLGAPSLSEVKSNESAPMIQPEQHCEE</sequence>
<gene>
    <name evidence="2" type="ORF">TCM_035235</name>
</gene>
<evidence type="ECO:0000313" key="3">
    <source>
        <dbReference type="Proteomes" id="UP000026915"/>
    </source>
</evidence>
<feature type="compositionally biased region" description="Basic and acidic residues" evidence="1">
    <location>
        <begin position="141"/>
        <end position="153"/>
    </location>
</feature>
<accession>A0A061FHB7</accession>
<dbReference type="Gramene" id="EOY16471">
    <property type="protein sequence ID" value="EOY16471"/>
    <property type="gene ID" value="TCM_035235"/>
</dbReference>
<proteinExistence type="predicted"/>
<dbReference type="InterPro" id="IPR040256">
    <property type="entry name" value="At4g02000-like"/>
</dbReference>
<dbReference type="PANTHER" id="PTHR31286">
    <property type="entry name" value="GLYCINE-RICH CELL WALL STRUCTURAL PROTEIN 1.8-LIKE"/>
    <property type="match status" value="1"/>
</dbReference>